<dbReference type="Pfam" id="PF12627">
    <property type="entry name" value="PolyA_pol_RNAbd"/>
    <property type="match status" value="1"/>
</dbReference>
<feature type="domain" description="Poly A polymerase head" evidence="5">
    <location>
        <begin position="40"/>
        <end position="164"/>
    </location>
</feature>
<evidence type="ECO:0000313" key="8">
    <source>
        <dbReference type="Proteomes" id="UP000604381"/>
    </source>
</evidence>
<dbReference type="CDD" id="cd05398">
    <property type="entry name" value="NT_ClassII-CCAase"/>
    <property type="match status" value="1"/>
</dbReference>
<dbReference type="Gene3D" id="1.10.3090.10">
    <property type="entry name" value="cca-adding enzyme, domain 2"/>
    <property type="match status" value="1"/>
</dbReference>
<evidence type="ECO:0000256" key="4">
    <source>
        <dbReference type="SAM" id="MobiDB-lite"/>
    </source>
</evidence>
<organism evidence="7 8">
    <name type="scientific">Candidatus Amphirhobacter heronislandensis</name>
    <dbReference type="NCBI Taxonomy" id="1732024"/>
    <lineage>
        <taxon>Bacteria</taxon>
        <taxon>Pseudomonadati</taxon>
        <taxon>Pseudomonadota</taxon>
        <taxon>Gammaproteobacteria</taxon>
        <taxon>Candidatus Tethybacterales</taxon>
        <taxon>Candidatus Tethybacteraceae</taxon>
        <taxon>Candidatus Amphirhobacter</taxon>
    </lineage>
</organism>
<dbReference type="GO" id="GO:0016779">
    <property type="term" value="F:nucleotidyltransferase activity"/>
    <property type="evidence" value="ECO:0007669"/>
    <property type="project" value="InterPro"/>
</dbReference>
<feature type="compositionally biased region" description="Basic residues" evidence="4">
    <location>
        <begin position="400"/>
        <end position="415"/>
    </location>
</feature>
<dbReference type="EMBL" id="JADHEI010000033">
    <property type="protein sequence ID" value="MBF2735161.1"/>
    <property type="molecule type" value="Genomic_DNA"/>
</dbReference>
<name>A0A930Y2R0_9GAMM</name>
<dbReference type="SUPFAM" id="SSF81301">
    <property type="entry name" value="Nucleotidyltransferase"/>
    <property type="match status" value="1"/>
</dbReference>
<keyword evidence="3" id="KW-0694">RNA-binding</keyword>
<dbReference type="GO" id="GO:0000166">
    <property type="term" value="F:nucleotide binding"/>
    <property type="evidence" value="ECO:0007669"/>
    <property type="project" value="UniProtKB-KW"/>
</dbReference>
<dbReference type="Gene3D" id="3.30.460.10">
    <property type="entry name" value="Beta Polymerase, domain 2"/>
    <property type="match status" value="1"/>
</dbReference>
<protein>
    <recommendedName>
        <fullName evidence="9">Polynucleotide adenylyltransferase</fullName>
    </recommendedName>
</protein>
<comment type="caution">
    <text evidence="7">The sequence shown here is derived from an EMBL/GenBank/DDBJ whole genome shotgun (WGS) entry which is preliminary data.</text>
</comment>
<evidence type="ECO:0000256" key="1">
    <source>
        <dbReference type="ARBA" id="ARBA00022679"/>
    </source>
</evidence>
<dbReference type="InterPro" id="IPR002646">
    <property type="entry name" value="PolA_pol_head_dom"/>
</dbReference>
<dbReference type="PANTHER" id="PTHR43051">
    <property type="entry name" value="POLYNUCLEOTIDE ADENYLYLTRANSFERASE FAMILY PROTEIN"/>
    <property type="match status" value="1"/>
</dbReference>
<dbReference type="Pfam" id="PF01743">
    <property type="entry name" value="PolyA_pol"/>
    <property type="match status" value="1"/>
</dbReference>
<evidence type="ECO:0000256" key="3">
    <source>
        <dbReference type="RuleBase" id="RU003953"/>
    </source>
</evidence>
<evidence type="ECO:0008006" key="9">
    <source>
        <dbReference type="Google" id="ProtNLM"/>
    </source>
</evidence>
<dbReference type="InterPro" id="IPR043519">
    <property type="entry name" value="NT_sf"/>
</dbReference>
<feature type="domain" description="tRNA nucleotidyltransferase/poly(A) polymerase RNA and SrmB- binding" evidence="6">
    <location>
        <begin position="193"/>
        <end position="250"/>
    </location>
</feature>
<evidence type="ECO:0000259" key="6">
    <source>
        <dbReference type="Pfam" id="PF12627"/>
    </source>
</evidence>
<feature type="region of interest" description="Disordered" evidence="4">
    <location>
        <begin position="396"/>
        <end position="415"/>
    </location>
</feature>
<dbReference type="GO" id="GO:0006396">
    <property type="term" value="P:RNA processing"/>
    <property type="evidence" value="ECO:0007669"/>
    <property type="project" value="InterPro"/>
</dbReference>
<sequence>MKKTYTLRELGLDEAMLASEHARPSVEIVKKLQQRKHESYIVGGAVRDLLLGISPKDYDVATSATPEEIRRIFRRGARIIGRRFRLVHVRQGRAMVEVSTFRRRTPKAETETVGGLQADNTYGSPAQDALRRDMTINALMLDPVAKTVIDHVRGIDDIRDRLLRVIGDPATRYDEDPVRMIRILRLAAKLNCEVEPAALRAIAPAADKLEVISSSRLFEEFKKTVNSGAAYKAFELMRKNKLMHAAMPDGEKLRREQLQFVRDALRSNDEKFNGGGRNSLSVLLACMYWSLVAPRWREACAGGEESTDLLYEMAAEAGLNRNQWVTRMVKSHIMNIWEYQYRFERIIKDGRKVRFRPDSYEVKKALELFELRVRHGEVPAEDKATLDQALAVDAADVPRKRPRRRRPRRRAAAAE</sequence>
<dbReference type="SUPFAM" id="SSF81891">
    <property type="entry name" value="Poly A polymerase C-terminal region-like"/>
    <property type="match status" value="1"/>
</dbReference>
<keyword evidence="8" id="KW-1185">Reference proteome</keyword>
<evidence type="ECO:0000259" key="5">
    <source>
        <dbReference type="Pfam" id="PF01743"/>
    </source>
</evidence>
<accession>A0A930Y2R0</accession>
<evidence type="ECO:0000256" key="2">
    <source>
        <dbReference type="ARBA" id="ARBA00022741"/>
    </source>
</evidence>
<keyword evidence="2" id="KW-0547">Nucleotide-binding</keyword>
<dbReference type="PANTHER" id="PTHR43051:SF1">
    <property type="entry name" value="POLYNUCLEOTIDE ADENYLYLTRANSFERASE FAMILY PROTEIN"/>
    <property type="match status" value="1"/>
</dbReference>
<reference evidence="7" key="1">
    <citation type="submission" date="2020-10" db="EMBL/GenBank/DDBJ databases">
        <title>An improved Amphimedon queenslandica hologenome assembly reveals how three proteobacterial symbionts can extend the metabolic phenotypic of their marine sponge host.</title>
        <authorList>
            <person name="Degnan B."/>
            <person name="Degnan S."/>
            <person name="Xiang X."/>
        </authorList>
    </citation>
    <scope>NUCLEOTIDE SEQUENCE</scope>
    <source>
        <strain evidence="7">AqS2</strain>
    </source>
</reference>
<gene>
    <name evidence="7" type="ORF">ISN26_03615</name>
</gene>
<keyword evidence="1 3" id="KW-0808">Transferase</keyword>
<dbReference type="Proteomes" id="UP000604381">
    <property type="component" value="Unassembled WGS sequence"/>
</dbReference>
<dbReference type="AlphaFoldDB" id="A0A930Y2R0"/>
<dbReference type="InterPro" id="IPR052191">
    <property type="entry name" value="tRNA_ntf/polyA_polymerase_I"/>
</dbReference>
<proteinExistence type="inferred from homology"/>
<dbReference type="InterPro" id="IPR032828">
    <property type="entry name" value="PolyA_RNA-bd"/>
</dbReference>
<dbReference type="GO" id="GO:0003723">
    <property type="term" value="F:RNA binding"/>
    <property type="evidence" value="ECO:0007669"/>
    <property type="project" value="UniProtKB-KW"/>
</dbReference>
<evidence type="ECO:0000313" key="7">
    <source>
        <dbReference type="EMBL" id="MBF2735161.1"/>
    </source>
</evidence>
<comment type="similarity">
    <text evidence="3">Belongs to the tRNA nucleotidyltransferase/poly(A) polymerase family.</text>
</comment>